<dbReference type="Gene3D" id="3.20.20.80">
    <property type="entry name" value="Glycosidases"/>
    <property type="match status" value="1"/>
</dbReference>
<dbReference type="PANTHER" id="PTHR41244:SF1">
    <property type="entry name" value="GLYCOSYLTRANSFERASE"/>
    <property type="match status" value="1"/>
</dbReference>
<dbReference type="InterPro" id="IPR032719">
    <property type="entry name" value="WbsX"/>
</dbReference>
<dbReference type="Proteomes" id="UP000424805">
    <property type="component" value="Unassembled WGS sequence"/>
</dbReference>
<dbReference type="CDD" id="cd11579">
    <property type="entry name" value="Glyco_tran_WbsX"/>
    <property type="match status" value="1"/>
</dbReference>
<dbReference type="PANTHER" id="PTHR41244">
    <property type="entry name" value="RHAMNAN SYNTHESIS F"/>
    <property type="match status" value="1"/>
</dbReference>
<dbReference type="GO" id="GO:0016787">
    <property type="term" value="F:hydrolase activity"/>
    <property type="evidence" value="ECO:0007669"/>
    <property type="project" value="UniProtKB-KW"/>
</dbReference>
<dbReference type="AlphaFoldDB" id="A0A7J4XZC1"/>
<protein>
    <submittedName>
        <fullName evidence="1">Glycosyl hydrolase</fullName>
    </submittedName>
</protein>
<sequence length="369" mass="44410">MVDKRIIAFYLPQYHPFPENDEWWGKGFTEWRNVVKARPLYRGHYQPHLPADLGFYDLRVPEVRQQQADMARMYGINGFCYYHYWFNGHQLMERPLEEVLSSGNPDFPFMLCWANENWTRAWDGGSRHILIAQNYSEEDDRAHIRYLLDNVFSDSRYIRVDGKPVFLIYRSMLFPNMKETIRVWREEASSKGMELYLCRVETMDCYGEEYLQDGFDAAVEFQPFTHQMNEFQKKRNPLRKFACNINRHLFNTCKKKKIDYSEYVDYICKTPFPDYKMYPGVTPMWDNTSRRKQKMFIMDKSTPEKYGEWLRTVVGKFVPFSKDENFVFINAWNEWAEGNHLEPDLKWGSRYLEETRKATEFSKDEAINQ</sequence>
<keyword evidence="1" id="KW-0378">Hydrolase</keyword>
<name>A0A7J4XZC1_BACOV</name>
<gene>
    <name evidence="1" type="ORF">F3B90_09240</name>
</gene>
<dbReference type="Pfam" id="PF14307">
    <property type="entry name" value="Glyco_tran_WbsX"/>
    <property type="match status" value="1"/>
</dbReference>
<organism evidence="1 2">
    <name type="scientific">Bacteroides ovatus</name>
    <dbReference type="NCBI Taxonomy" id="28116"/>
    <lineage>
        <taxon>Bacteria</taxon>
        <taxon>Pseudomonadati</taxon>
        <taxon>Bacteroidota</taxon>
        <taxon>Bacteroidia</taxon>
        <taxon>Bacteroidales</taxon>
        <taxon>Bacteroidaceae</taxon>
        <taxon>Bacteroides</taxon>
    </lineage>
</organism>
<dbReference type="EMBL" id="VWFP01000008">
    <property type="protein sequence ID" value="KAA4627649.1"/>
    <property type="molecule type" value="Genomic_DNA"/>
</dbReference>
<proteinExistence type="predicted"/>
<comment type="caution">
    <text evidence="1">The sequence shown here is derived from an EMBL/GenBank/DDBJ whole genome shotgun (WGS) entry which is preliminary data.</text>
</comment>
<evidence type="ECO:0000313" key="1">
    <source>
        <dbReference type="EMBL" id="KAA4627649.1"/>
    </source>
</evidence>
<evidence type="ECO:0000313" key="2">
    <source>
        <dbReference type="Proteomes" id="UP000424805"/>
    </source>
</evidence>
<accession>A0A7J4XZC1</accession>
<reference evidence="1 2" key="1">
    <citation type="journal article" date="2019" name="Nat. Med.">
        <title>A library of human gut bacterial isolates paired with longitudinal multiomics data enables mechanistic microbiome research.</title>
        <authorList>
            <person name="Poyet M."/>
            <person name="Groussin M."/>
            <person name="Gibbons S.M."/>
            <person name="Avila-Pacheco J."/>
            <person name="Jiang X."/>
            <person name="Kearney S.M."/>
            <person name="Perrotta A.R."/>
            <person name="Berdy B."/>
            <person name="Zhao S."/>
            <person name="Lieberman T.D."/>
            <person name="Swanson P.K."/>
            <person name="Smith M."/>
            <person name="Roesemann S."/>
            <person name="Alexander J.E."/>
            <person name="Rich S.A."/>
            <person name="Livny J."/>
            <person name="Vlamakis H."/>
            <person name="Clish C."/>
            <person name="Bullock K."/>
            <person name="Deik A."/>
            <person name="Scott J."/>
            <person name="Pierce K.A."/>
            <person name="Xavier R.J."/>
            <person name="Alm E.J."/>
        </authorList>
    </citation>
    <scope>NUCLEOTIDE SEQUENCE [LARGE SCALE GENOMIC DNA]</scope>
    <source>
        <strain evidence="1 2">BIOML-A15</strain>
    </source>
</reference>